<evidence type="ECO:0000256" key="3">
    <source>
        <dbReference type="ARBA" id="ARBA00022741"/>
    </source>
</evidence>
<evidence type="ECO:0000256" key="7">
    <source>
        <dbReference type="HAMAP-Rule" id="MF_00044"/>
    </source>
</evidence>
<comment type="subcellular location">
    <subcellularLocation>
        <location evidence="7">Cytoplasm</location>
    </subcellularLocation>
</comment>
<evidence type="ECO:0000313" key="9">
    <source>
        <dbReference type="Proteomes" id="UP000352698"/>
    </source>
</evidence>
<dbReference type="GO" id="GO:0005524">
    <property type="term" value="F:ATP binding"/>
    <property type="evidence" value="ECO:0007669"/>
    <property type="project" value="UniProtKB-UniRule"/>
</dbReference>
<keyword evidence="5 7" id="KW-0648">Protein biosynthesis</keyword>
<dbReference type="InterPro" id="IPR047090">
    <property type="entry name" value="AspRS_core"/>
</dbReference>
<protein>
    <recommendedName>
        <fullName evidence="7">Aspartate--tRNA ligase</fullName>
        <ecNumber evidence="7">6.1.1.12</ecNumber>
    </recommendedName>
    <alternativeName>
        <fullName evidence="7">Aspartyl-tRNA synthetase</fullName>
        <shortName evidence="7">AspRS</shortName>
    </alternativeName>
</protein>
<feature type="region of interest" description="Aspartate" evidence="7">
    <location>
        <begin position="200"/>
        <end position="203"/>
    </location>
</feature>
<evidence type="ECO:0000256" key="2">
    <source>
        <dbReference type="ARBA" id="ARBA00022598"/>
    </source>
</evidence>
<keyword evidence="3 7" id="KW-0547">Nucleotide-binding</keyword>
<evidence type="ECO:0000256" key="1">
    <source>
        <dbReference type="ARBA" id="ARBA00006303"/>
    </source>
</evidence>
<reference evidence="8 9" key="1">
    <citation type="submission" date="2019-05" db="EMBL/GenBank/DDBJ databases">
        <authorList>
            <consortium name="Pathogen Informatics"/>
        </authorList>
    </citation>
    <scope>NUCLEOTIDE SEQUENCE [LARGE SCALE GENOMIC DNA]</scope>
    <source>
        <strain evidence="8 9">NCTC12204</strain>
    </source>
</reference>
<sequence>MAQRTTYCGLISAKELDQTVTLKGWVQKRRDLGGVIFIDLRDREGIVQIVFNPEVNKEAWEIADKCRSEYVIEITGVVRKREELAINPKMVTGEYEVFANEIVILNKAKTPPFLIEDDQTVGDEIRMKYRYLDLRRPKMTKNIKMRNETTKAIRHYLDNNDFMDIETPYLGKSTPEGARDYLVPSRVYPGHFYALPQSPQLFKQLLMNAGFDRYYQIVRCFRDEDLRGDRQPEFTQVDIETTFLTAEEIQDYTEGLIAKVMKDVRGIDVTLPFPRMTYDEAMNRYGSDKPDTRFEMELIDLSEIVKDVDFKVFQMALEKGGVVKVLNAKNASSNYSRKDLDNLGQYASQFGAKGLAWLKVEEDGLKGPIAKFMGDATEAIVQATNAEVGDILLFGADTKEIVAATLGAIRTRLGKELGLIDESKFNFLWITEWPQFEYSAEEGRYVSAHHPFTMPKEEDLERLSTDPASVYAEAYDIVLNGYELGGGSIRIHTREIQEKVLETLGFTKEQMEEQFGFLLTALDYGFPPHGGIALGLDRFVMLLAGEENIREVIAFPKNGRAADVMSDAPSTVSDAQLFDLNIDVTSMD</sequence>
<feature type="binding site" evidence="7">
    <location>
        <begin position="535"/>
        <end position="538"/>
    </location>
    <ligand>
        <name>ATP</name>
        <dbReference type="ChEBI" id="CHEBI:30616"/>
    </ligand>
</feature>
<dbReference type="RefSeq" id="WP_010737090.1">
    <property type="nucleotide sequence ID" value="NZ_AP027299.1"/>
</dbReference>
<feature type="binding site" evidence="7">
    <location>
        <position position="483"/>
    </location>
    <ligand>
        <name>ATP</name>
        <dbReference type="ChEBI" id="CHEBI:30616"/>
    </ligand>
</feature>
<dbReference type="PRINTS" id="PR01042">
    <property type="entry name" value="TRNASYNTHASP"/>
</dbReference>
<accession>A0A449E9E7</accession>
<feature type="binding site" evidence="7">
    <location>
        <position position="490"/>
    </location>
    <ligand>
        <name>L-aspartate</name>
        <dbReference type="ChEBI" id="CHEBI:29991"/>
    </ligand>
</feature>
<feature type="binding site" evidence="7">
    <location>
        <position position="231"/>
    </location>
    <ligand>
        <name>ATP</name>
        <dbReference type="ChEBI" id="CHEBI:30616"/>
    </ligand>
</feature>
<keyword evidence="7" id="KW-0963">Cytoplasm</keyword>
<dbReference type="InterPro" id="IPR004115">
    <property type="entry name" value="GAD-like_sf"/>
</dbReference>
<dbReference type="CDD" id="cd00777">
    <property type="entry name" value="AspRS_core"/>
    <property type="match status" value="1"/>
</dbReference>
<dbReference type="InterPro" id="IPR004524">
    <property type="entry name" value="Asp-tRNA-ligase_1"/>
</dbReference>
<dbReference type="InterPro" id="IPR004364">
    <property type="entry name" value="Aa-tRNA-synt_II"/>
</dbReference>
<dbReference type="Gene3D" id="3.30.1360.30">
    <property type="entry name" value="GAD-like domain"/>
    <property type="match status" value="1"/>
</dbReference>
<dbReference type="InterPro" id="IPR002312">
    <property type="entry name" value="Asp/Asn-tRNA-synth_IIb"/>
</dbReference>
<feature type="binding site" evidence="7">
    <location>
        <begin position="222"/>
        <end position="224"/>
    </location>
    <ligand>
        <name>ATP</name>
        <dbReference type="ChEBI" id="CHEBI:30616"/>
    </ligand>
</feature>
<evidence type="ECO:0000256" key="5">
    <source>
        <dbReference type="ARBA" id="ARBA00022917"/>
    </source>
</evidence>
<comment type="catalytic activity">
    <reaction evidence="7">
        <text>tRNA(Asp) + L-aspartate + ATP = L-aspartyl-tRNA(Asp) + AMP + diphosphate</text>
        <dbReference type="Rhea" id="RHEA:19649"/>
        <dbReference type="Rhea" id="RHEA-COMP:9660"/>
        <dbReference type="Rhea" id="RHEA-COMP:9678"/>
        <dbReference type="ChEBI" id="CHEBI:29991"/>
        <dbReference type="ChEBI" id="CHEBI:30616"/>
        <dbReference type="ChEBI" id="CHEBI:33019"/>
        <dbReference type="ChEBI" id="CHEBI:78442"/>
        <dbReference type="ChEBI" id="CHEBI:78516"/>
        <dbReference type="ChEBI" id="CHEBI:456215"/>
        <dbReference type="EC" id="6.1.1.12"/>
    </reaction>
</comment>
<gene>
    <name evidence="7 8" type="primary">aspS</name>
    <name evidence="8" type="ORF">NCTC12204_02343</name>
</gene>
<comment type="caution">
    <text evidence="8">The sequence shown here is derived from an EMBL/GenBank/DDBJ whole genome shotgun (WGS) entry which is preliminary data.</text>
</comment>
<dbReference type="SUPFAM" id="SSF55261">
    <property type="entry name" value="GAD domain-like"/>
    <property type="match status" value="1"/>
</dbReference>
<keyword evidence="2 7" id="KW-0436">Ligase</keyword>
<evidence type="ECO:0000256" key="4">
    <source>
        <dbReference type="ARBA" id="ARBA00022840"/>
    </source>
</evidence>
<organism evidence="8 9">
    <name type="scientific">Enterococcus hirae</name>
    <dbReference type="NCBI Taxonomy" id="1354"/>
    <lineage>
        <taxon>Bacteria</taxon>
        <taxon>Bacillati</taxon>
        <taxon>Bacillota</taxon>
        <taxon>Bacilli</taxon>
        <taxon>Lactobacillales</taxon>
        <taxon>Enterococcaceae</taxon>
        <taxon>Enterococcus</taxon>
    </lineage>
</organism>
<dbReference type="GO" id="GO:0140096">
    <property type="term" value="F:catalytic activity, acting on a protein"/>
    <property type="evidence" value="ECO:0007669"/>
    <property type="project" value="UniProtKB-ARBA"/>
</dbReference>
<dbReference type="GO" id="GO:0016740">
    <property type="term" value="F:transferase activity"/>
    <property type="evidence" value="ECO:0007669"/>
    <property type="project" value="UniProtKB-ARBA"/>
</dbReference>
<dbReference type="AlphaFoldDB" id="A0A449E9E7"/>
<keyword evidence="4 7" id="KW-0067">ATP-binding</keyword>
<evidence type="ECO:0000256" key="6">
    <source>
        <dbReference type="ARBA" id="ARBA00023146"/>
    </source>
</evidence>
<feature type="binding site" evidence="7">
    <location>
        <position position="222"/>
    </location>
    <ligand>
        <name>L-aspartate</name>
        <dbReference type="ChEBI" id="CHEBI:29991"/>
    </ligand>
</feature>
<dbReference type="HAMAP" id="MF_00044">
    <property type="entry name" value="Asp_tRNA_synth_type1"/>
    <property type="match status" value="1"/>
</dbReference>
<dbReference type="SUPFAM" id="SSF50249">
    <property type="entry name" value="Nucleic acid-binding proteins"/>
    <property type="match status" value="1"/>
</dbReference>
<dbReference type="GO" id="GO:0006422">
    <property type="term" value="P:aspartyl-tRNA aminoacylation"/>
    <property type="evidence" value="ECO:0007669"/>
    <property type="project" value="UniProtKB-UniRule"/>
</dbReference>
<feature type="binding site" evidence="7">
    <location>
        <position position="449"/>
    </location>
    <ligand>
        <name>L-aspartate</name>
        <dbReference type="ChEBI" id="CHEBI:29991"/>
    </ligand>
</feature>
<keyword evidence="6 7" id="KW-0030">Aminoacyl-tRNA synthetase</keyword>
<dbReference type="GO" id="GO:0004815">
    <property type="term" value="F:aspartate-tRNA ligase activity"/>
    <property type="evidence" value="ECO:0007669"/>
    <property type="project" value="UniProtKB-UniRule"/>
</dbReference>
<dbReference type="InterPro" id="IPR029351">
    <property type="entry name" value="GAD_dom"/>
</dbReference>
<dbReference type="PANTHER" id="PTHR22594">
    <property type="entry name" value="ASPARTYL/LYSYL-TRNA SYNTHETASE"/>
    <property type="match status" value="1"/>
</dbReference>
<proteinExistence type="inferred from homology"/>
<dbReference type="Gene3D" id="3.30.930.10">
    <property type="entry name" value="Bira Bifunctional Protein, Domain 2"/>
    <property type="match status" value="1"/>
</dbReference>
<comment type="subunit">
    <text evidence="7">Homodimer.</text>
</comment>
<name>A0A449E9E7_ENTHR</name>
<dbReference type="InterPro" id="IPR012340">
    <property type="entry name" value="NA-bd_OB-fold"/>
</dbReference>
<comment type="caution">
    <text evidence="7">Lacks conserved residue(s) required for the propagation of feature annotation.</text>
</comment>
<dbReference type="Proteomes" id="UP000352698">
    <property type="component" value="Unassembled WGS sequence"/>
</dbReference>
<comment type="function">
    <text evidence="7">Catalyzes the attachment of L-aspartate to tRNA(Asp) in a two-step reaction: L-aspartate is first activated by ATP to form Asp-AMP and then transferred to the acceptor end of tRNA(Asp).</text>
</comment>
<dbReference type="Pfam" id="PF00152">
    <property type="entry name" value="tRNA-synt_2"/>
    <property type="match status" value="1"/>
</dbReference>
<dbReference type="PANTHER" id="PTHR22594:SF5">
    <property type="entry name" value="ASPARTATE--TRNA LIGASE, MITOCHONDRIAL"/>
    <property type="match status" value="1"/>
</dbReference>
<dbReference type="EC" id="6.1.1.12" evidence="7"/>
<comment type="similarity">
    <text evidence="1 7">Belongs to the class-II aminoacyl-tRNA synthetase family. Type 1 subfamily.</text>
</comment>
<dbReference type="Pfam" id="PF01336">
    <property type="entry name" value="tRNA_anti-codon"/>
    <property type="match status" value="1"/>
</dbReference>
<dbReference type="GO" id="GO:0003676">
    <property type="term" value="F:nucleic acid binding"/>
    <property type="evidence" value="ECO:0007669"/>
    <property type="project" value="InterPro"/>
</dbReference>
<dbReference type="PROSITE" id="PS50862">
    <property type="entry name" value="AA_TRNA_LIGASE_II"/>
    <property type="match status" value="1"/>
</dbReference>
<dbReference type="GO" id="GO:0005737">
    <property type="term" value="C:cytoplasm"/>
    <property type="evidence" value="ECO:0007669"/>
    <property type="project" value="UniProtKB-SubCell"/>
</dbReference>
<dbReference type="CDD" id="cd04317">
    <property type="entry name" value="EcAspRS_like_N"/>
    <property type="match status" value="1"/>
</dbReference>
<dbReference type="NCBIfam" id="TIGR00459">
    <property type="entry name" value="aspS_bact"/>
    <property type="match status" value="1"/>
</dbReference>
<feature type="binding site" evidence="7">
    <location>
        <position position="176"/>
    </location>
    <ligand>
        <name>L-aspartate</name>
        <dbReference type="ChEBI" id="CHEBI:29991"/>
    </ligand>
</feature>
<evidence type="ECO:0000313" key="8">
    <source>
        <dbReference type="EMBL" id="VTQ68496.1"/>
    </source>
</evidence>
<dbReference type="InterPro" id="IPR047089">
    <property type="entry name" value="Asp-tRNA-ligase_1_N"/>
</dbReference>
<dbReference type="InterPro" id="IPR006195">
    <property type="entry name" value="aa-tRNA-synth_II"/>
</dbReference>
<dbReference type="InterPro" id="IPR045864">
    <property type="entry name" value="aa-tRNA-synth_II/BPL/LPL"/>
</dbReference>
<dbReference type="NCBIfam" id="NF001750">
    <property type="entry name" value="PRK00476.1"/>
    <property type="match status" value="1"/>
</dbReference>
<dbReference type="SUPFAM" id="SSF55681">
    <property type="entry name" value="Class II aaRS and biotin synthetases"/>
    <property type="match status" value="1"/>
</dbReference>
<dbReference type="Gene3D" id="2.40.50.140">
    <property type="entry name" value="Nucleic acid-binding proteins"/>
    <property type="match status" value="1"/>
</dbReference>
<dbReference type="EMBL" id="CABEEP010000001">
    <property type="protein sequence ID" value="VTQ68496.1"/>
    <property type="molecule type" value="Genomic_DNA"/>
</dbReference>
<dbReference type="InterPro" id="IPR004365">
    <property type="entry name" value="NA-bd_OB_tRNA"/>
</dbReference>
<dbReference type="Pfam" id="PF02938">
    <property type="entry name" value="GAD"/>
    <property type="match status" value="1"/>
</dbReference>